<dbReference type="AlphaFoldDB" id="A0A8J2PCF8"/>
<accession>A0A8J2PCF8</accession>
<protein>
    <submittedName>
        <fullName evidence="1">Uncharacterized protein</fullName>
    </submittedName>
</protein>
<evidence type="ECO:0000313" key="2">
    <source>
        <dbReference type="Proteomes" id="UP000708208"/>
    </source>
</evidence>
<name>A0A8J2PCF8_9HEXA</name>
<gene>
    <name evidence="1" type="ORF">AFUS01_LOCUS33794</name>
</gene>
<proteinExistence type="predicted"/>
<dbReference type="EMBL" id="CAJVCH010529972">
    <property type="protein sequence ID" value="CAG7823587.1"/>
    <property type="molecule type" value="Genomic_DNA"/>
</dbReference>
<feature type="non-terminal residue" evidence="1">
    <location>
        <position position="1"/>
    </location>
</feature>
<comment type="caution">
    <text evidence="1">The sequence shown here is derived from an EMBL/GenBank/DDBJ whole genome shotgun (WGS) entry which is preliminary data.</text>
</comment>
<sequence>NVLNLGKFVTVVAYTFQLTPQKNERIEYCFQPCCNWSNGCDLMTSPGQFSEERVVGDLVTFNGPERNR</sequence>
<evidence type="ECO:0000313" key="1">
    <source>
        <dbReference type="EMBL" id="CAG7823587.1"/>
    </source>
</evidence>
<organism evidence="1 2">
    <name type="scientific">Allacma fusca</name>
    <dbReference type="NCBI Taxonomy" id="39272"/>
    <lineage>
        <taxon>Eukaryota</taxon>
        <taxon>Metazoa</taxon>
        <taxon>Ecdysozoa</taxon>
        <taxon>Arthropoda</taxon>
        <taxon>Hexapoda</taxon>
        <taxon>Collembola</taxon>
        <taxon>Symphypleona</taxon>
        <taxon>Sminthuridae</taxon>
        <taxon>Allacma</taxon>
    </lineage>
</organism>
<dbReference type="Proteomes" id="UP000708208">
    <property type="component" value="Unassembled WGS sequence"/>
</dbReference>
<reference evidence="1" key="1">
    <citation type="submission" date="2021-06" db="EMBL/GenBank/DDBJ databases">
        <authorList>
            <person name="Hodson N. C."/>
            <person name="Mongue J. A."/>
            <person name="Jaron S. K."/>
        </authorList>
    </citation>
    <scope>NUCLEOTIDE SEQUENCE</scope>
</reference>
<keyword evidence="2" id="KW-1185">Reference proteome</keyword>